<dbReference type="PANTHER" id="PTHR11586:SF37">
    <property type="entry name" value="TRNA-BINDING DOMAIN-CONTAINING PROTEIN"/>
    <property type="match status" value="1"/>
</dbReference>
<dbReference type="InterPro" id="IPR051270">
    <property type="entry name" value="Tyrosine-tRNA_ligase_regulator"/>
</dbReference>
<proteinExistence type="predicted"/>
<dbReference type="Gene3D" id="2.40.50.140">
    <property type="entry name" value="Nucleic acid-binding proteins"/>
    <property type="match status" value="1"/>
</dbReference>
<dbReference type="Pfam" id="PF01588">
    <property type="entry name" value="tRNA_bind"/>
    <property type="match status" value="1"/>
</dbReference>
<dbReference type="GO" id="GO:0000049">
    <property type="term" value="F:tRNA binding"/>
    <property type="evidence" value="ECO:0007669"/>
    <property type="project" value="UniProtKB-UniRule"/>
</dbReference>
<dbReference type="PANTHER" id="PTHR11586">
    <property type="entry name" value="TRNA-AMINOACYLATION COFACTOR ARC1 FAMILY MEMBER"/>
    <property type="match status" value="1"/>
</dbReference>
<dbReference type="Proteomes" id="UP000195557">
    <property type="component" value="Unassembled WGS sequence"/>
</dbReference>
<keyword evidence="1 3" id="KW-0820">tRNA-binding</keyword>
<dbReference type="GO" id="GO:0004812">
    <property type="term" value="F:aminoacyl-tRNA ligase activity"/>
    <property type="evidence" value="ECO:0007669"/>
    <property type="project" value="UniProtKB-KW"/>
</dbReference>
<dbReference type="InterPro" id="IPR002547">
    <property type="entry name" value="tRNA-bd_dom"/>
</dbReference>
<dbReference type="eggNOG" id="KOG2241">
    <property type="taxonomic scope" value="Eukaryota"/>
</dbReference>
<dbReference type="InterPro" id="IPR012340">
    <property type="entry name" value="NA-bd_OB-fold"/>
</dbReference>
<evidence type="ECO:0000256" key="2">
    <source>
        <dbReference type="ARBA" id="ARBA00022884"/>
    </source>
</evidence>
<evidence type="ECO:0000256" key="1">
    <source>
        <dbReference type="ARBA" id="ARBA00022555"/>
    </source>
</evidence>
<dbReference type="EMBL" id="KZ155838">
    <property type="protein sequence ID" value="OUS42876.1"/>
    <property type="molecule type" value="Genomic_DNA"/>
</dbReference>
<evidence type="ECO:0000259" key="5">
    <source>
        <dbReference type="PROSITE" id="PS50886"/>
    </source>
</evidence>
<feature type="domain" description="TRNA-binding" evidence="5">
    <location>
        <begin position="114"/>
        <end position="219"/>
    </location>
</feature>
<gene>
    <name evidence="6" type="ORF">BE221DRAFT_187617</name>
</gene>
<dbReference type="SUPFAM" id="SSF50249">
    <property type="entry name" value="Nucleic acid-binding proteins"/>
    <property type="match status" value="1"/>
</dbReference>
<organism evidence="6">
    <name type="scientific">Ostreococcus tauri</name>
    <name type="common">Marine green alga</name>
    <dbReference type="NCBI Taxonomy" id="70448"/>
    <lineage>
        <taxon>Eukaryota</taxon>
        <taxon>Viridiplantae</taxon>
        <taxon>Chlorophyta</taxon>
        <taxon>Mamiellophyceae</taxon>
        <taxon>Mamiellales</taxon>
        <taxon>Bathycoccaceae</taxon>
        <taxon>Ostreococcus</taxon>
    </lineage>
</organism>
<keyword evidence="2 3" id="KW-0694">RNA-binding</keyword>
<keyword evidence="6" id="KW-0030">Aminoacyl-tRNA synthetase</keyword>
<accession>A0A1Y5HZZ6</accession>
<dbReference type="PROSITE" id="PS50886">
    <property type="entry name" value="TRBD"/>
    <property type="match status" value="1"/>
</dbReference>
<feature type="region of interest" description="Disordered" evidence="4">
    <location>
        <begin position="80"/>
        <end position="111"/>
    </location>
</feature>
<sequence>MDTMSAFADALLDGPGASTGTSGKNPFFPIAPPPGVVKVRCERTGYVMTKPFEANNPMPEAFDQTCEYIVKMLNPVIKPKGQGVKKADGGDAGASGQGKKKEKKPTAPVEEVDPVEKAKLVVGKVVEVGHVENSDKLYLCQVDVGEEAPRQVVTGLRKFVPENELKDAMVLTIVNLKPAKLAGQASVAMILATEYEAEGETKVKLVRVPEGAKCGDVVTPAGTAPSATYPKECKSKFWDAVKEKLAVKDGKAMYGDKVLSCEAGECTVTDVPSGASIK</sequence>
<evidence type="ECO:0000313" key="6">
    <source>
        <dbReference type="EMBL" id="OUS42876.1"/>
    </source>
</evidence>
<name>A0A1Y5HZZ6_OSTTA</name>
<dbReference type="AlphaFoldDB" id="A0A1Y5HZZ6"/>
<evidence type="ECO:0000256" key="4">
    <source>
        <dbReference type="SAM" id="MobiDB-lite"/>
    </source>
</evidence>
<keyword evidence="6" id="KW-0436">Ligase</keyword>
<reference evidence="6" key="1">
    <citation type="submission" date="2017-04" db="EMBL/GenBank/DDBJ databases">
        <title>Population genomics of picophytoplankton unveils novel chromosome hypervariability.</title>
        <authorList>
            <consortium name="DOE Joint Genome Institute"/>
            <person name="Blanc-Mathieu R."/>
            <person name="Krasovec M."/>
            <person name="Hebrard M."/>
            <person name="Yau S."/>
            <person name="Desgranges E."/>
            <person name="Martin J."/>
            <person name="Schackwitz W."/>
            <person name="Kuo A."/>
            <person name="Salin G."/>
            <person name="Donnadieu C."/>
            <person name="Desdevises Y."/>
            <person name="Sanchez-Ferandin S."/>
            <person name="Moreau H."/>
            <person name="Rivals E."/>
            <person name="Grigoriev I.V."/>
            <person name="Grimsley N."/>
            <person name="Eyre-Walker A."/>
            <person name="Piganeau G."/>
        </authorList>
    </citation>
    <scope>NUCLEOTIDE SEQUENCE [LARGE SCALE GENOMIC DNA]</scope>
    <source>
        <strain evidence="6">RCC 1115</strain>
    </source>
</reference>
<evidence type="ECO:0000256" key="3">
    <source>
        <dbReference type="PROSITE-ProRule" id="PRU00209"/>
    </source>
</evidence>
<protein>
    <submittedName>
        <fullName evidence="6">Methionyl-tRNA synthetase</fullName>
    </submittedName>
</protein>